<dbReference type="HOGENOM" id="CLU_009657_1_0_11"/>
<feature type="compositionally biased region" description="Polar residues" evidence="1">
    <location>
        <begin position="806"/>
        <end position="832"/>
    </location>
</feature>
<feature type="transmembrane region" description="Helical" evidence="2">
    <location>
        <begin position="940"/>
        <end position="962"/>
    </location>
</feature>
<evidence type="ECO:0000256" key="1">
    <source>
        <dbReference type="SAM" id="MobiDB-lite"/>
    </source>
</evidence>
<feature type="compositionally biased region" description="Low complexity" evidence="1">
    <location>
        <begin position="843"/>
        <end position="853"/>
    </location>
</feature>
<keyword evidence="2" id="KW-0472">Membrane</keyword>
<dbReference type="AlphaFoldDB" id="E3H3J8"/>
<dbReference type="NCBIfam" id="NF038134">
    <property type="entry name" value="choice_anch_M"/>
    <property type="match status" value="2"/>
</dbReference>
<keyword evidence="2" id="KW-0812">Transmembrane</keyword>
<gene>
    <name evidence="4" type="ordered locus">HMPREF0733_11003</name>
</gene>
<name>E3H3J8_ROTDC</name>
<dbReference type="eggNOG" id="COG0803">
    <property type="taxonomic scope" value="Bacteria"/>
</dbReference>
<feature type="region of interest" description="Disordered" evidence="1">
    <location>
        <begin position="509"/>
        <end position="603"/>
    </location>
</feature>
<feature type="signal peptide" evidence="3">
    <location>
        <begin position="1"/>
        <end position="42"/>
    </location>
</feature>
<reference evidence="5" key="1">
    <citation type="submission" date="2010-10" db="EMBL/GenBank/DDBJ databases">
        <title>The complete genome of Rothia dentocariosa ATCC 17931.</title>
        <authorList>
            <person name="Muzny D."/>
            <person name="Qin X."/>
            <person name="Buhay C."/>
            <person name="Dugan-Rocha S."/>
            <person name="Ding Y."/>
            <person name="Chen G."/>
            <person name="Hawes A."/>
            <person name="Holder M."/>
            <person name="Jhangiani S."/>
            <person name="Johnson A."/>
            <person name="Khan Z."/>
            <person name="Li Z."/>
            <person name="Liu W."/>
            <person name="Liu X."/>
            <person name="Perez L."/>
            <person name="Shen H."/>
            <person name="Wang Q."/>
            <person name="Watt J."/>
            <person name="Xi L."/>
            <person name="Xin Y."/>
            <person name="Zhou J."/>
            <person name="Deng J."/>
            <person name="Jiang H."/>
            <person name="Liu Y."/>
            <person name="Qu J."/>
            <person name="Song X.-Z."/>
            <person name="Zhang L."/>
            <person name="Villasana D."/>
            <person name="Johnson A."/>
            <person name="Liu J."/>
            <person name="Liyanage D."/>
            <person name="Lorensuhewa L."/>
            <person name="Robinson T."/>
            <person name="Song A."/>
            <person name="Song B.-B."/>
            <person name="Dinh H."/>
            <person name="Thornton R."/>
            <person name="Coyle M."/>
            <person name="Francisco L."/>
            <person name="Jackson L."/>
            <person name="Javaid M."/>
            <person name="Korchina V."/>
            <person name="Kovar C."/>
            <person name="Mata R."/>
            <person name="Mathew T."/>
            <person name="Ngo R."/>
            <person name="Nguyen L."/>
            <person name="Nguyen N."/>
            <person name="Okwuonu G."/>
            <person name="Ongeri F."/>
            <person name="Pham C."/>
            <person name="Simmons D."/>
            <person name="Wilczek-Boney K."/>
            <person name="Hale W."/>
            <person name="Jakkamsetti A."/>
            <person name="Pham P."/>
            <person name="Ruth R."/>
            <person name="San Lucas F."/>
            <person name="Warren J."/>
            <person name="Zhang J."/>
            <person name="Zhao Z."/>
            <person name="Zhou C."/>
            <person name="Zhu D."/>
            <person name="Lee S."/>
            <person name="Bess C."/>
            <person name="Blankenburg K."/>
            <person name="Forbes L."/>
            <person name="Fu Q."/>
            <person name="Gubbala S."/>
            <person name="Hirani K."/>
            <person name="Jayaseelan J.C."/>
            <person name="Lara F."/>
            <person name="Munidasa M."/>
            <person name="Palculict T."/>
            <person name="Patil S."/>
            <person name="Pu L.-L."/>
            <person name="Saada N."/>
            <person name="Tang L."/>
            <person name="Weissenberger G."/>
            <person name="Zhu Y."/>
            <person name="Hemphill L."/>
            <person name="Shang Y."/>
            <person name="Youmans B."/>
            <person name="Ayvaz T."/>
            <person name="Ross M."/>
            <person name="Santibanez J."/>
            <person name="Aqrawi P."/>
            <person name="Gross S."/>
            <person name="Joshi V."/>
            <person name="Fowler G."/>
            <person name="Nazareth L."/>
            <person name="Reid J."/>
            <person name="Worley K."/>
            <person name="Petrosino J."/>
            <person name="Highlander S."/>
            <person name="Gibbs R."/>
        </authorList>
    </citation>
    <scope>NUCLEOTIDE SEQUENCE [LARGE SCALE GENOMIC DNA]</scope>
    <source>
        <strain evidence="5">ATCC 17931 / CDC X599 / XDIA</strain>
    </source>
</reference>
<accession>E3H3J8</accession>
<evidence type="ECO:0000313" key="5">
    <source>
        <dbReference type="Proteomes" id="UP000000387"/>
    </source>
</evidence>
<protein>
    <submittedName>
        <fullName evidence="4">Actinobacterial surface-anchored domain protein</fullName>
    </submittedName>
</protein>
<sequence>MRKVVMYTKYTHRRALSASLARISAVALLALAGASPMLPAHAGPDDGRIITTQGHVDAPKTYWENGGFALKNEANPYKTGADLYDLDKTVNWVGKGWDGRNGASQYTLTLTDSPNLRFLGEPGQTLYMAPTLTWGNHDPIWAGLGSSVKIPTEKFRDGIYATDILSVEGPGRMELFRYNPDEGPADVNRILSSTSTGWHSWLLSKGSHTHNTTTFTRPGRYVVTYRTVARGTDGSIIQSPPQKLVWQVGGRKPVLGDGTPNAVPTIERYNAAPVGNLDSAKYVLSVAPHKLDPDPAKNKDADDKLSDITFTAADKNLSGTLTLYNNGYFLTDLEVKNGTATWSEMMGGESSHLQAVFTPSGNEGARWISHKLAYEPGHAESVYSDDGTGNWPVEEPDERNTVLPTAQYTPASGDYTVRTVPSTQEGYRTLEVTFADPNVRGFIRGGFYAPNDYEYPKFDIETTIDNGVARFTYREDSYFENSELIVKVLPHPDMNARTSQVKLTQNYQRGGDYSATGTLGADAPAANPQPGDSHTPDPQPSPSADPNGPDPNNNDAPPSASPAPAAPERPSANPTPSRDGDTQRTQNPAPKAPAPMPTCEAGKIDGRYKIGDGHLDLQAQLRDNRLELGLKDDSGLIDADSVVRPLDTVVWTVSDRARRSRNEHMNSPKLDFIGPVGTAFYGLPQTQMRGLPWPGYSTQDVDYSRLDGGVTLHVVPRSMPKGARFGVFTESLTGPEVLLDSTKNQHSISIDYATHAHANWVFTEPGHYMFDIQYTAKLKDGTEITSKVQQLAVAVGNEASNACSFTTASESGKGTNDGSSSDQNAGQDSSARVGTPQGAVRVPNAPADAAHPHNPTEPQDASAAPQNGTEGTNPQGSEQAANSGTAQRAGTQVGATTENGTVTGSSGNGASGGSGSGASGVVQGSAGGASAGSTALAHTGFAVIPVVIAGVALLGTGAVLVIRRRQK</sequence>
<evidence type="ECO:0000256" key="3">
    <source>
        <dbReference type="SAM" id="SignalP"/>
    </source>
</evidence>
<keyword evidence="2" id="KW-1133">Transmembrane helix</keyword>
<organism evidence="4 5">
    <name type="scientific">Rothia dentocariosa (strain ATCC 17931 / CDC X599 / XDIA)</name>
    <dbReference type="NCBI Taxonomy" id="762948"/>
    <lineage>
        <taxon>Bacteria</taxon>
        <taxon>Bacillati</taxon>
        <taxon>Actinomycetota</taxon>
        <taxon>Actinomycetes</taxon>
        <taxon>Micrococcales</taxon>
        <taxon>Micrococcaceae</taxon>
        <taxon>Rothia</taxon>
    </lineage>
</organism>
<dbReference type="EMBL" id="CP002280">
    <property type="protein sequence ID" value="ADP40460.1"/>
    <property type="molecule type" value="Genomic_DNA"/>
</dbReference>
<dbReference type="Proteomes" id="UP000000387">
    <property type="component" value="Chromosome"/>
</dbReference>
<feature type="region of interest" description="Disordered" evidence="1">
    <location>
        <begin position="806"/>
        <end position="933"/>
    </location>
</feature>
<evidence type="ECO:0000256" key="2">
    <source>
        <dbReference type="SAM" id="Phobius"/>
    </source>
</evidence>
<feature type="compositionally biased region" description="Polar residues" evidence="1">
    <location>
        <begin position="856"/>
        <end position="899"/>
    </location>
</feature>
<feature type="compositionally biased region" description="Gly residues" evidence="1">
    <location>
        <begin position="906"/>
        <end position="918"/>
    </location>
</feature>
<dbReference type="NCBIfam" id="TIGR03769">
    <property type="entry name" value="P_ac_wall_RPT"/>
    <property type="match status" value="2"/>
</dbReference>
<keyword evidence="3" id="KW-0732">Signal</keyword>
<dbReference type="InterPro" id="IPR022435">
    <property type="entry name" value="Surface-anchored_actinobac"/>
</dbReference>
<dbReference type="KEGG" id="rdn:HMPREF0733_11003"/>
<feature type="compositionally biased region" description="Low complexity" evidence="1">
    <location>
        <begin position="544"/>
        <end position="558"/>
    </location>
</feature>
<proteinExistence type="predicted"/>
<evidence type="ECO:0000313" key="4">
    <source>
        <dbReference type="EMBL" id="ADP40460.1"/>
    </source>
</evidence>
<feature type="chain" id="PRO_5003169908" evidence="3">
    <location>
        <begin position="43"/>
        <end position="967"/>
    </location>
</feature>